<feature type="compositionally biased region" description="Polar residues" evidence="1">
    <location>
        <begin position="39"/>
        <end position="49"/>
    </location>
</feature>
<protein>
    <submittedName>
        <fullName evidence="2">Uncharacterized protein</fullName>
    </submittedName>
</protein>
<feature type="region of interest" description="Disordered" evidence="1">
    <location>
        <begin position="36"/>
        <end position="70"/>
    </location>
</feature>
<dbReference type="AlphaFoldDB" id="A0A5B7E9J5"/>
<gene>
    <name evidence="2" type="ORF">E2C01_024131</name>
</gene>
<organism evidence="2 3">
    <name type="scientific">Portunus trituberculatus</name>
    <name type="common">Swimming crab</name>
    <name type="synonym">Neptunus trituberculatus</name>
    <dbReference type="NCBI Taxonomy" id="210409"/>
    <lineage>
        <taxon>Eukaryota</taxon>
        <taxon>Metazoa</taxon>
        <taxon>Ecdysozoa</taxon>
        <taxon>Arthropoda</taxon>
        <taxon>Crustacea</taxon>
        <taxon>Multicrustacea</taxon>
        <taxon>Malacostraca</taxon>
        <taxon>Eumalacostraca</taxon>
        <taxon>Eucarida</taxon>
        <taxon>Decapoda</taxon>
        <taxon>Pleocyemata</taxon>
        <taxon>Brachyura</taxon>
        <taxon>Eubrachyura</taxon>
        <taxon>Portunoidea</taxon>
        <taxon>Portunidae</taxon>
        <taxon>Portuninae</taxon>
        <taxon>Portunus</taxon>
    </lineage>
</organism>
<dbReference type="EMBL" id="VSRR010002330">
    <property type="protein sequence ID" value="MPC30860.1"/>
    <property type="molecule type" value="Genomic_DNA"/>
</dbReference>
<reference evidence="2 3" key="1">
    <citation type="submission" date="2019-05" db="EMBL/GenBank/DDBJ databases">
        <title>Another draft genome of Portunus trituberculatus and its Hox gene families provides insights of decapod evolution.</title>
        <authorList>
            <person name="Jeong J.-H."/>
            <person name="Song I."/>
            <person name="Kim S."/>
            <person name="Choi T."/>
            <person name="Kim D."/>
            <person name="Ryu S."/>
            <person name="Kim W."/>
        </authorList>
    </citation>
    <scope>NUCLEOTIDE SEQUENCE [LARGE SCALE GENOMIC DNA]</scope>
    <source>
        <tissue evidence="2">Muscle</tissue>
    </source>
</reference>
<evidence type="ECO:0000256" key="1">
    <source>
        <dbReference type="SAM" id="MobiDB-lite"/>
    </source>
</evidence>
<dbReference type="Proteomes" id="UP000324222">
    <property type="component" value="Unassembled WGS sequence"/>
</dbReference>
<sequence>MAFPSPLPISPAHRQPDRYYHHVALGLPLEPPTVPTPAVLTSHSPQLKLSYTRPRAEKTAEARKSSEGQP</sequence>
<comment type="caution">
    <text evidence="2">The sequence shown here is derived from an EMBL/GenBank/DDBJ whole genome shotgun (WGS) entry which is preliminary data.</text>
</comment>
<proteinExistence type="predicted"/>
<keyword evidence="3" id="KW-1185">Reference proteome</keyword>
<feature type="compositionally biased region" description="Basic and acidic residues" evidence="1">
    <location>
        <begin position="54"/>
        <end position="70"/>
    </location>
</feature>
<evidence type="ECO:0000313" key="2">
    <source>
        <dbReference type="EMBL" id="MPC30860.1"/>
    </source>
</evidence>
<evidence type="ECO:0000313" key="3">
    <source>
        <dbReference type="Proteomes" id="UP000324222"/>
    </source>
</evidence>
<name>A0A5B7E9J5_PORTR</name>
<accession>A0A5B7E9J5</accession>